<organism evidence="2 3">
    <name type="scientific">Cohnella soli</name>
    <dbReference type="NCBI Taxonomy" id="425005"/>
    <lineage>
        <taxon>Bacteria</taxon>
        <taxon>Bacillati</taxon>
        <taxon>Bacillota</taxon>
        <taxon>Bacilli</taxon>
        <taxon>Bacillales</taxon>
        <taxon>Paenibacillaceae</taxon>
        <taxon>Cohnella</taxon>
    </lineage>
</organism>
<keyword evidence="1" id="KW-0812">Transmembrane</keyword>
<dbReference type="Proteomes" id="UP001596113">
    <property type="component" value="Unassembled WGS sequence"/>
</dbReference>
<dbReference type="RefSeq" id="WP_378130860.1">
    <property type="nucleotide sequence ID" value="NZ_JBHSMI010000012.1"/>
</dbReference>
<keyword evidence="3" id="KW-1185">Reference proteome</keyword>
<reference evidence="3" key="1">
    <citation type="journal article" date="2019" name="Int. J. Syst. Evol. Microbiol.">
        <title>The Global Catalogue of Microorganisms (GCM) 10K type strain sequencing project: providing services to taxonomists for standard genome sequencing and annotation.</title>
        <authorList>
            <consortium name="The Broad Institute Genomics Platform"/>
            <consortium name="The Broad Institute Genome Sequencing Center for Infectious Disease"/>
            <person name="Wu L."/>
            <person name="Ma J."/>
        </authorList>
    </citation>
    <scope>NUCLEOTIDE SEQUENCE [LARGE SCALE GENOMIC DNA]</scope>
    <source>
        <strain evidence="3">CGMCC 1.18575</strain>
    </source>
</reference>
<comment type="caution">
    <text evidence="2">The sequence shown here is derived from an EMBL/GenBank/DDBJ whole genome shotgun (WGS) entry which is preliminary data.</text>
</comment>
<keyword evidence="1" id="KW-1133">Transmembrane helix</keyword>
<sequence length="49" mass="5115">MSDKAIGTIVAIIIGVALTFWIFNNPNGIGDGLDKGGANVRTKIIEATK</sequence>
<evidence type="ECO:0000313" key="2">
    <source>
        <dbReference type="EMBL" id="MFC5402424.1"/>
    </source>
</evidence>
<accession>A0ABW0HPI5</accession>
<evidence type="ECO:0000313" key="3">
    <source>
        <dbReference type="Proteomes" id="UP001596113"/>
    </source>
</evidence>
<dbReference type="EMBL" id="JBHSMI010000012">
    <property type="protein sequence ID" value="MFC5402424.1"/>
    <property type="molecule type" value="Genomic_DNA"/>
</dbReference>
<feature type="transmembrane region" description="Helical" evidence="1">
    <location>
        <begin position="6"/>
        <end position="23"/>
    </location>
</feature>
<protein>
    <submittedName>
        <fullName evidence="2">Uncharacterized protein</fullName>
    </submittedName>
</protein>
<keyword evidence="1" id="KW-0472">Membrane</keyword>
<name>A0ABW0HPI5_9BACL</name>
<gene>
    <name evidence="2" type="ORF">ACFPOF_06705</name>
</gene>
<evidence type="ECO:0000256" key="1">
    <source>
        <dbReference type="SAM" id="Phobius"/>
    </source>
</evidence>
<proteinExistence type="predicted"/>